<proteinExistence type="predicted"/>
<evidence type="ECO:0000259" key="1">
    <source>
        <dbReference type="Pfam" id="PF00535"/>
    </source>
</evidence>
<reference evidence="2 3" key="1">
    <citation type="submission" date="2017-09" db="EMBL/GenBank/DDBJ databases">
        <title>Bacterial strain isolated from the female urinary microbiota.</title>
        <authorList>
            <person name="Thomas-White K."/>
            <person name="Kumar N."/>
            <person name="Forster S."/>
            <person name="Putonti C."/>
            <person name="Lawley T."/>
            <person name="Wolfe A.J."/>
        </authorList>
    </citation>
    <scope>NUCLEOTIDE SEQUENCE [LARGE SCALE GENOMIC DNA]</scope>
    <source>
        <strain evidence="2 3">UMB0680</strain>
    </source>
</reference>
<keyword evidence="2" id="KW-0808">Transferase</keyword>
<sequence length="357" mass="39974">MSDCGRGSVTRGCPGRSICAHPPSATRKQSMPDPTLSVIIPAHNAEPFIAETLLSLRCQDLRPEELEIVVVNDGSADATAEIAGDACRSVKHFQLIANEQPSGVSAARNTGLRAAAGDYVTFLDADDWFANGHLRVLLDAIIRLGVDFVRCDRILATGKNRQLNRAPVFRRNEALRTHDYIVHGWTQTMVDYPNPFTGVYAHRLADNGTLFFDESLYSAEDREWNWRLMLEADSFAVIDAPGACYRRGVSDSLTAVYNETQLHFIPSCAKTIAQTRRYDNPAFTLKALHNLFALADIHLQRRAEMPRNLYRRLVDGVAEASVTATADELDEVFRSFRPERVRRLRPIMRRMEAKGEA</sequence>
<dbReference type="PANTHER" id="PTHR22916">
    <property type="entry name" value="GLYCOSYLTRANSFERASE"/>
    <property type="match status" value="1"/>
</dbReference>
<dbReference type="EMBL" id="PNFZ01000003">
    <property type="protein sequence ID" value="PMB98067.1"/>
    <property type="molecule type" value="Genomic_DNA"/>
</dbReference>
<protein>
    <submittedName>
        <fullName evidence="2">Glycosyl transferase</fullName>
    </submittedName>
</protein>
<dbReference type="GO" id="GO:0016758">
    <property type="term" value="F:hexosyltransferase activity"/>
    <property type="evidence" value="ECO:0007669"/>
    <property type="project" value="UniProtKB-ARBA"/>
</dbReference>
<gene>
    <name evidence="2" type="ORF">CJ198_06725</name>
</gene>
<dbReference type="OrthoDB" id="3226099at2"/>
<keyword evidence="3" id="KW-1185">Reference proteome</keyword>
<organism evidence="2 3">
    <name type="scientific">Brevibacterium luteolum</name>
    <dbReference type="NCBI Taxonomy" id="199591"/>
    <lineage>
        <taxon>Bacteria</taxon>
        <taxon>Bacillati</taxon>
        <taxon>Actinomycetota</taxon>
        <taxon>Actinomycetes</taxon>
        <taxon>Micrococcales</taxon>
        <taxon>Brevibacteriaceae</taxon>
        <taxon>Brevibacterium</taxon>
    </lineage>
</organism>
<dbReference type="InterPro" id="IPR029044">
    <property type="entry name" value="Nucleotide-diphossugar_trans"/>
</dbReference>
<dbReference type="Gene3D" id="3.90.550.10">
    <property type="entry name" value="Spore Coat Polysaccharide Biosynthesis Protein SpsA, Chain A"/>
    <property type="match status" value="1"/>
</dbReference>
<name>A0A2N6PHC0_9MICO</name>
<dbReference type="CDD" id="cd00761">
    <property type="entry name" value="Glyco_tranf_GTA_type"/>
    <property type="match status" value="1"/>
</dbReference>
<dbReference type="Proteomes" id="UP000235703">
    <property type="component" value="Unassembled WGS sequence"/>
</dbReference>
<evidence type="ECO:0000313" key="2">
    <source>
        <dbReference type="EMBL" id="PMB98067.1"/>
    </source>
</evidence>
<dbReference type="AlphaFoldDB" id="A0A2N6PHC0"/>
<comment type="caution">
    <text evidence="2">The sequence shown here is derived from an EMBL/GenBank/DDBJ whole genome shotgun (WGS) entry which is preliminary data.</text>
</comment>
<accession>A0A2N6PHC0</accession>
<dbReference type="SUPFAM" id="SSF53448">
    <property type="entry name" value="Nucleotide-diphospho-sugar transferases"/>
    <property type="match status" value="1"/>
</dbReference>
<feature type="domain" description="Glycosyltransferase 2-like" evidence="1">
    <location>
        <begin position="37"/>
        <end position="172"/>
    </location>
</feature>
<evidence type="ECO:0000313" key="3">
    <source>
        <dbReference type="Proteomes" id="UP000235703"/>
    </source>
</evidence>
<dbReference type="PANTHER" id="PTHR22916:SF3">
    <property type="entry name" value="UDP-GLCNAC:BETAGAL BETA-1,3-N-ACETYLGLUCOSAMINYLTRANSFERASE-LIKE PROTEIN 1"/>
    <property type="match status" value="1"/>
</dbReference>
<dbReference type="Pfam" id="PF00535">
    <property type="entry name" value="Glycos_transf_2"/>
    <property type="match status" value="1"/>
</dbReference>
<dbReference type="InterPro" id="IPR001173">
    <property type="entry name" value="Glyco_trans_2-like"/>
</dbReference>